<dbReference type="InterPro" id="IPR036291">
    <property type="entry name" value="NAD(P)-bd_dom_sf"/>
</dbReference>
<accession>X1CN48</accession>
<gene>
    <name evidence="1" type="ORF">S01H4_36696</name>
</gene>
<dbReference type="SUPFAM" id="SSF51735">
    <property type="entry name" value="NAD(P)-binding Rossmann-fold domains"/>
    <property type="match status" value="1"/>
</dbReference>
<comment type="caution">
    <text evidence="1">The sequence shown here is derived from an EMBL/GenBank/DDBJ whole genome shotgun (WGS) entry which is preliminary data.</text>
</comment>
<dbReference type="Gene3D" id="3.30.1780.10">
    <property type="entry name" value="ornithine cyclodeaminase, domain 1"/>
    <property type="match status" value="1"/>
</dbReference>
<sequence>MSDETRFCPYCGIKLKHPYWEHIQSKHPERYTQKETWVKLYQDYRNLGMDDVISIGSIITGKKNSCSSESEITVFKSVGISAQDVAVGKLVYDRALEEDIGQDIDF</sequence>
<reference evidence="1" key="1">
    <citation type="journal article" date="2014" name="Front. Microbiol.">
        <title>High frequency of phylogenetically diverse reductive dehalogenase-homologous genes in deep subseafloor sedimentary metagenomes.</title>
        <authorList>
            <person name="Kawai M."/>
            <person name="Futagami T."/>
            <person name="Toyoda A."/>
            <person name="Takaki Y."/>
            <person name="Nishi S."/>
            <person name="Hori S."/>
            <person name="Arai W."/>
            <person name="Tsubouchi T."/>
            <person name="Morono Y."/>
            <person name="Uchiyama I."/>
            <person name="Ito T."/>
            <person name="Fujiyama A."/>
            <person name="Inagaki F."/>
            <person name="Takami H."/>
        </authorList>
    </citation>
    <scope>NUCLEOTIDE SEQUENCE</scope>
    <source>
        <strain evidence="1">Expedition CK06-06</strain>
    </source>
</reference>
<dbReference type="Pfam" id="PF02423">
    <property type="entry name" value="OCD_Mu_crystall"/>
    <property type="match status" value="1"/>
</dbReference>
<dbReference type="AlphaFoldDB" id="X1CN48"/>
<protein>
    <submittedName>
        <fullName evidence="1">Uncharacterized protein</fullName>
    </submittedName>
</protein>
<name>X1CN48_9ZZZZ</name>
<dbReference type="Gene3D" id="3.40.50.720">
    <property type="entry name" value="NAD(P)-binding Rossmann-like Domain"/>
    <property type="match status" value="1"/>
</dbReference>
<organism evidence="1">
    <name type="scientific">marine sediment metagenome</name>
    <dbReference type="NCBI Taxonomy" id="412755"/>
    <lineage>
        <taxon>unclassified sequences</taxon>
        <taxon>metagenomes</taxon>
        <taxon>ecological metagenomes</taxon>
    </lineage>
</organism>
<dbReference type="EMBL" id="BART01019639">
    <property type="protein sequence ID" value="GAG94382.1"/>
    <property type="molecule type" value="Genomic_DNA"/>
</dbReference>
<evidence type="ECO:0000313" key="1">
    <source>
        <dbReference type="EMBL" id="GAG94382.1"/>
    </source>
</evidence>
<dbReference type="InterPro" id="IPR003462">
    <property type="entry name" value="ODC_Mu_crystall"/>
</dbReference>
<dbReference type="InterPro" id="IPR023401">
    <property type="entry name" value="ODC_N"/>
</dbReference>
<proteinExistence type="predicted"/>